<comment type="pathway">
    <text evidence="3">Carbohydrate degradation; pentose phosphate pathway; D-ribose 5-phosphate from D-ribulose 5-phosphate (non-oxidative stage): step 1/1.</text>
</comment>
<dbReference type="InterPro" id="IPR037171">
    <property type="entry name" value="NagB/RpiA_transferase-like"/>
</dbReference>
<keyword evidence="2 3" id="KW-0413">Isomerase</keyword>
<dbReference type="Pfam" id="PF06026">
    <property type="entry name" value="Rib_5-P_isom_A"/>
    <property type="match status" value="1"/>
</dbReference>
<dbReference type="NCBIfam" id="TIGR00021">
    <property type="entry name" value="rpiA"/>
    <property type="match status" value="1"/>
</dbReference>
<dbReference type="SUPFAM" id="SSF100950">
    <property type="entry name" value="NagB/RpiA/CoA transferase-like"/>
    <property type="match status" value="1"/>
</dbReference>
<dbReference type="GO" id="GO:0009052">
    <property type="term" value="P:pentose-phosphate shunt, non-oxidative branch"/>
    <property type="evidence" value="ECO:0007669"/>
    <property type="project" value="UniProtKB-UniRule"/>
</dbReference>
<dbReference type="InterPro" id="IPR020672">
    <property type="entry name" value="Ribose5P_isomerase_typA_subgr"/>
</dbReference>
<feature type="binding site" evidence="3">
    <location>
        <position position="192"/>
    </location>
    <ligand>
        <name>substrate</name>
    </ligand>
</feature>
<dbReference type="EMBL" id="KF900822">
    <property type="protein sequence ID" value="AIF08133.1"/>
    <property type="molecule type" value="Genomic_DNA"/>
</dbReference>
<comment type="similarity">
    <text evidence="3">Belongs to the ribose 5-phosphate isomerase family.</text>
</comment>
<dbReference type="EC" id="5.3.1.6" evidence="3"/>
<dbReference type="HAMAP" id="MF_00170">
    <property type="entry name" value="Rib_5P_isom_A"/>
    <property type="match status" value="1"/>
</dbReference>
<dbReference type="GO" id="GO:0006014">
    <property type="term" value="P:D-ribose metabolic process"/>
    <property type="evidence" value="ECO:0007669"/>
    <property type="project" value="TreeGrafter"/>
</dbReference>
<reference evidence="4" key="1">
    <citation type="journal article" date="2014" name="Genome Biol. Evol.">
        <title>Pangenome evidence for extensive interdomain horizontal transfer affecting lineage core and shell genes in uncultured planktonic thaumarchaeota and euryarchaeota.</title>
        <authorList>
            <person name="Deschamps P."/>
            <person name="Zivanovic Y."/>
            <person name="Moreira D."/>
            <person name="Rodriguez-Valera F."/>
            <person name="Lopez-Garcia P."/>
        </authorList>
    </citation>
    <scope>NUCLEOTIDE SEQUENCE</scope>
</reference>
<evidence type="ECO:0000313" key="4">
    <source>
        <dbReference type="EMBL" id="AIF08133.1"/>
    </source>
</evidence>
<dbReference type="Gene3D" id="3.40.50.1360">
    <property type="match status" value="1"/>
</dbReference>
<feature type="binding site" evidence="3">
    <location>
        <begin position="152"/>
        <end position="155"/>
    </location>
    <ligand>
        <name>substrate</name>
    </ligand>
</feature>
<dbReference type="FunFam" id="3.40.50.1360:FF:000001">
    <property type="entry name" value="Ribose-5-phosphate isomerase A"/>
    <property type="match status" value="1"/>
</dbReference>
<accession>A0A075H2J2</accession>
<dbReference type="NCBIfam" id="NF001924">
    <property type="entry name" value="PRK00702.1"/>
    <property type="match status" value="1"/>
</dbReference>
<dbReference type="PANTHER" id="PTHR11934">
    <property type="entry name" value="RIBOSE-5-PHOSPHATE ISOMERASE"/>
    <property type="match status" value="1"/>
</dbReference>
<comment type="catalytic activity">
    <reaction evidence="1 3">
        <text>aldehydo-D-ribose 5-phosphate = D-ribulose 5-phosphate</text>
        <dbReference type="Rhea" id="RHEA:14657"/>
        <dbReference type="ChEBI" id="CHEBI:58121"/>
        <dbReference type="ChEBI" id="CHEBI:58273"/>
        <dbReference type="EC" id="5.3.1.6"/>
    </reaction>
</comment>
<dbReference type="InterPro" id="IPR004788">
    <property type="entry name" value="Ribose5P_isomerase_type_A"/>
</dbReference>
<evidence type="ECO:0000256" key="1">
    <source>
        <dbReference type="ARBA" id="ARBA00001713"/>
    </source>
</evidence>
<feature type="binding site" evidence="3">
    <location>
        <begin position="165"/>
        <end position="168"/>
    </location>
    <ligand>
        <name>substrate</name>
    </ligand>
</feature>
<dbReference type="GO" id="GO:0004751">
    <property type="term" value="F:ribose-5-phosphate isomerase activity"/>
    <property type="evidence" value="ECO:0007669"/>
    <property type="project" value="UniProtKB-UniRule"/>
</dbReference>
<dbReference type="UniPathway" id="UPA00115">
    <property type="reaction ID" value="UER00412"/>
</dbReference>
<dbReference type="Gene3D" id="3.30.70.260">
    <property type="match status" value="1"/>
</dbReference>
<comment type="function">
    <text evidence="3">Catalyzes the reversible conversion of ribose-5-phosphate to ribulose 5-phosphate.</text>
</comment>
<dbReference type="CDD" id="cd01398">
    <property type="entry name" value="RPI_A"/>
    <property type="match status" value="1"/>
</dbReference>
<dbReference type="SUPFAM" id="SSF75445">
    <property type="entry name" value="D-ribose-5-phosphate isomerase (RpiA), lid domain"/>
    <property type="match status" value="1"/>
</dbReference>
<feature type="active site" description="Proton acceptor" evidence="3">
    <location>
        <position position="174"/>
    </location>
</feature>
<dbReference type="AlphaFoldDB" id="A0A075H2J2"/>
<dbReference type="GO" id="GO:0005829">
    <property type="term" value="C:cytosol"/>
    <property type="evidence" value="ECO:0007669"/>
    <property type="project" value="TreeGrafter"/>
</dbReference>
<name>A0A075H2J2_9EURY</name>
<feature type="binding site" evidence="3">
    <location>
        <begin position="96"/>
        <end position="99"/>
    </location>
    <ligand>
        <name>substrate</name>
    </ligand>
</feature>
<organism evidence="4">
    <name type="scientific">uncultured marine group II/III euryarchaeote KM3_27_D02</name>
    <dbReference type="NCBI Taxonomy" id="1456428"/>
    <lineage>
        <taxon>Archaea</taxon>
        <taxon>Methanobacteriati</taxon>
        <taxon>Methanobacteriota</taxon>
        <taxon>environmental samples</taxon>
    </lineage>
</organism>
<evidence type="ECO:0000256" key="3">
    <source>
        <dbReference type="HAMAP-Rule" id="MF_00170"/>
    </source>
</evidence>
<proteinExistence type="inferred from homology"/>
<dbReference type="PANTHER" id="PTHR11934:SF0">
    <property type="entry name" value="RIBOSE-5-PHOSPHATE ISOMERASE"/>
    <property type="match status" value="1"/>
</dbReference>
<comment type="subunit">
    <text evidence="3">Homodimer.</text>
</comment>
<gene>
    <name evidence="3 4" type="primary">rpiA</name>
</gene>
<sequence length="300" mass="32090">MTRNAATKLHPRLRSIVVVDYARFVNCSAIGTKEKLPKANYEFESNWIQKLTGGVKKDMRLTHGAAYMDEVARAKQAAGIAACDFVVDGMDVGLGTGSTVRYTVIELGRRMDEEGLSFRGVPTSVETAELATELGIPLIDWDAVTTLAVTIDGADEFDPQFHLIKGGGGALTREKIVAQVSDAMVVVTDPSKEVPTLGEFPLPVEVLAFGWEVTTRHLGALCPGEVIRRGGDEPFVTDNGNFIIDCHFGSTISDPVALEAQIRGTAGVVEVGLFTHMADAIVIGSEAGVETRIKSGGRLD</sequence>
<protein>
    <recommendedName>
        <fullName evidence="3">Ribose-5-phosphate isomerase A</fullName>
        <ecNumber evidence="3">5.3.1.6</ecNumber>
    </recommendedName>
    <alternativeName>
        <fullName evidence="3">Phosphoriboisomerase A</fullName>
        <shortName evidence="3">PRI</shortName>
    </alternativeName>
</protein>
<evidence type="ECO:0000256" key="2">
    <source>
        <dbReference type="ARBA" id="ARBA00023235"/>
    </source>
</evidence>